<evidence type="ECO:0000313" key="3">
    <source>
        <dbReference type="EMBL" id="CAK8995678.1"/>
    </source>
</evidence>
<feature type="non-terminal residue" evidence="3">
    <location>
        <position position="699"/>
    </location>
</feature>
<gene>
    <name evidence="3" type="ORF">SCF082_LOCUS4463</name>
</gene>
<dbReference type="EMBL" id="CAXAMM010002303">
    <property type="protein sequence ID" value="CAK8995678.1"/>
    <property type="molecule type" value="Genomic_DNA"/>
</dbReference>
<sequence>MGCSSSTVVRYQPLKQRDDDAGDVQDILPAERQPISAIHPTSHEVQDISTSALECEQEFAPPQIGATDHRARSDVEDISQQIELTDRSRSLRYALLAQHDLENQTSITGRYLKAQIVWTSEFKYDDGALSKHQVEDFGLLLSLDFAEGLQIQSLVLVPKETQERLEKKVKNSSSQDHDGTKILETLIHLEASEFVLGFSSHEVLDDNGCVSHYHPSIVISSEQGERRLEPLSRHLLWPEPEVGGLLKPLPEKLIVPDGLLKEETEKEKIEENSQEPSCCRACVQTMAEWFTAEANPAAIAAFRSMRGASQRDHLLGVVYDQTTTTWDVKILTGQTAMFWFELLCLDCVAWYADVLLDIKQLVLFARTAKMQYLLFNLAGMAAPVILSMHETVEWFNRPATPALDSLRHTANMSLNVLMGAMLGGIALQLQMLLLTLWSAKHRTRHPLLAGTKHAEVAESATSALVQANFLVCSIAEVDGFDEVGASDLLWLASSIAFSVFMLAFGFACRDKGTTRVLGHPGKLDWGGLLVVLICVRFMEVGSTILAINMFHVSARSHHFRVGGPMLVTILAMVSCVVFPHGTWPDVLAAVIAHPGQLLEAKSRLPLRGSLLLNGLSSGAVVLSQALVRSPAFTDPHAKVVPKWLLGAWLSMTCLSWLGRLLFAHYADEVKHPMFQRLANESTYITYSAIKAELSCPGEV</sequence>
<keyword evidence="2" id="KW-1133">Transmembrane helix</keyword>
<dbReference type="Proteomes" id="UP001642464">
    <property type="component" value="Unassembled WGS sequence"/>
</dbReference>
<feature type="region of interest" description="Disordered" evidence="1">
    <location>
        <begin position="1"/>
        <end position="22"/>
    </location>
</feature>
<proteinExistence type="predicted"/>
<evidence type="ECO:0000256" key="2">
    <source>
        <dbReference type="SAM" id="Phobius"/>
    </source>
</evidence>
<feature type="transmembrane region" description="Helical" evidence="2">
    <location>
        <begin position="527"/>
        <end position="550"/>
    </location>
</feature>
<keyword evidence="2" id="KW-0812">Transmembrane</keyword>
<feature type="transmembrane region" description="Helical" evidence="2">
    <location>
        <begin position="647"/>
        <end position="666"/>
    </location>
</feature>
<keyword evidence="2" id="KW-0472">Membrane</keyword>
<accession>A0ABP0I0C5</accession>
<protein>
    <submittedName>
        <fullName evidence="3">WD repeat-containing protein</fullName>
    </submittedName>
</protein>
<reference evidence="3 4" key="1">
    <citation type="submission" date="2024-02" db="EMBL/GenBank/DDBJ databases">
        <authorList>
            <person name="Chen Y."/>
            <person name="Shah S."/>
            <person name="Dougan E. K."/>
            <person name="Thang M."/>
            <person name="Chan C."/>
        </authorList>
    </citation>
    <scope>NUCLEOTIDE SEQUENCE [LARGE SCALE GENOMIC DNA]</scope>
</reference>
<name>A0ABP0I0C5_9DINO</name>
<comment type="caution">
    <text evidence="3">The sequence shown here is derived from an EMBL/GenBank/DDBJ whole genome shotgun (WGS) entry which is preliminary data.</text>
</comment>
<evidence type="ECO:0000256" key="1">
    <source>
        <dbReference type="SAM" id="MobiDB-lite"/>
    </source>
</evidence>
<keyword evidence="4" id="KW-1185">Reference proteome</keyword>
<evidence type="ECO:0000313" key="4">
    <source>
        <dbReference type="Proteomes" id="UP001642464"/>
    </source>
</evidence>
<feature type="transmembrane region" description="Helical" evidence="2">
    <location>
        <begin position="488"/>
        <end position="507"/>
    </location>
</feature>
<organism evidence="3 4">
    <name type="scientific">Durusdinium trenchii</name>
    <dbReference type="NCBI Taxonomy" id="1381693"/>
    <lineage>
        <taxon>Eukaryota</taxon>
        <taxon>Sar</taxon>
        <taxon>Alveolata</taxon>
        <taxon>Dinophyceae</taxon>
        <taxon>Suessiales</taxon>
        <taxon>Symbiodiniaceae</taxon>
        <taxon>Durusdinium</taxon>
    </lineage>
</organism>
<feature type="transmembrane region" description="Helical" evidence="2">
    <location>
        <begin position="370"/>
        <end position="388"/>
    </location>
</feature>
<feature type="transmembrane region" description="Helical" evidence="2">
    <location>
        <begin position="416"/>
        <end position="437"/>
    </location>
</feature>